<protein>
    <submittedName>
        <fullName evidence="9">Crt-like 1</fullName>
    </submittedName>
</protein>
<feature type="transmembrane region" description="Helical" evidence="8">
    <location>
        <begin position="52"/>
        <end position="72"/>
    </location>
</feature>
<feature type="transmembrane region" description="Helical" evidence="8">
    <location>
        <begin position="224"/>
        <end position="243"/>
    </location>
</feature>
<organism evidence="9 10">
    <name type="scientific">Stylophora pistillata</name>
    <name type="common">Smooth cauliflower coral</name>
    <dbReference type="NCBI Taxonomy" id="50429"/>
    <lineage>
        <taxon>Eukaryota</taxon>
        <taxon>Metazoa</taxon>
        <taxon>Cnidaria</taxon>
        <taxon>Anthozoa</taxon>
        <taxon>Hexacorallia</taxon>
        <taxon>Scleractinia</taxon>
        <taxon>Astrocoeniina</taxon>
        <taxon>Pocilloporidae</taxon>
        <taxon>Stylophora</taxon>
    </lineage>
</organism>
<reference evidence="10" key="1">
    <citation type="journal article" date="2017" name="bioRxiv">
        <title>Comparative analysis of the genomes of Stylophora pistillata and Acropora digitifera provides evidence for extensive differences between species of corals.</title>
        <authorList>
            <person name="Voolstra C.R."/>
            <person name="Li Y."/>
            <person name="Liew Y.J."/>
            <person name="Baumgarten S."/>
            <person name="Zoccola D."/>
            <person name="Flot J.-F."/>
            <person name="Tambutte S."/>
            <person name="Allemand D."/>
            <person name="Aranda M."/>
        </authorList>
    </citation>
    <scope>NUCLEOTIDE SEQUENCE [LARGE SCALE GENOMIC DNA]</scope>
</reference>
<dbReference type="InterPro" id="IPR013936">
    <property type="entry name" value="CRT-like"/>
</dbReference>
<feature type="transmembrane region" description="Helical" evidence="8">
    <location>
        <begin position="188"/>
        <end position="208"/>
    </location>
</feature>
<dbReference type="PANTHER" id="PTHR31326">
    <property type="entry name" value="PROTEIN CLT2, CHLOROPLASTIC"/>
    <property type="match status" value="1"/>
</dbReference>
<dbReference type="OrthoDB" id="6335830at2759"/>
<dbReference type="GO" id="GO:0016020">
    <property type="term" value="C:membrane"/>
    <property type="evidence" value="ECO:0007669"/>
    <property type="project" value="UniProtKB-SubCell"/>
</dbReference>
<dbReference type="EMBL" id="LSMT01000154">
    <property type="protein sequence ID" value="PFX25297.1"/>
    <property type="molecule type" value="Genomic_DNA"/>
</dbReference>
<feature type="transmembrane region" description="Helical" evidence="8">
    <location>
        <begin position="92"/>
        <end position="110"/>
    </location>
</feature>
<dbReference type="PANTHER" id="PTHR31326:SF1">
    <property type="entry name" value="PROTEIN CLT2, CHLOROPLASTIC"/>
    <property type="match status" value="1"/>
</dbReference>
<comment type="subcellular location">
    <subcellularLocation>
        <location evidence="1">Membrane</location>
        <topology evidence="1">Multi-pass membrane protein</topology>
    </subcellularLocation>
</comment>
<evidence type="ECO:0000256" key="3">
    <source>
        <dbReference type="ARBA" id="ARBA00022448"/>
    </source>
</evidence>
<feature type="transmembrane region" description="Helical" evidence="8">
    <location>
        <begin position="162"/>
        <end position="179"/>
    </location>
</feature>
<evidence type="ECO:0000256" key="4">
    <source>
        <dbReference type="ARBA" id="ARBA00022692"/>
    </source>
</evidence>
<dbReference type="Pfam" id="PF08627">
    <property type="entry name" value="CRT-like"/>
    <property type="match status" value="1"/>
</dbReference>
<keyword evidence="4 8" id="KW-0812">Transmembrane</keyword>
<feature type="transmembrane region" description="Helical" evidence="8">
    <location>
        <begin position="382"/>
        <end position="399"/>
    </location>
</feature>
<feature type="transmembrane region" description="Helical" evidence="8">
    <location>
        <begin position="347"/>
        <end position="367"/>
    </location>
</feature>
<evidence type="ECO:0000256" key="1">
    <source>
        <dbReference type="ARBA" id="ARBA00004141"/>
    </source>
</evidence>
<evidence type="ECO:0000256" key="2">
    <source>
        <dbReference type="ARBA" id="ARBA00006690"/>
    </source>
</evidence>
<comment type="caution">
    <text evidence="9">The sequence shown here is derived from an EMBL/GenBank/DDBJ whole genome shotgun (WGS) entry which is preliminary data.</text>
</comment>
<sequence length="451" mass="50122">MGSATSKVSTASEIKTISNRKPSLSSESTPSLASSEDGNCSMVKMGFFQVPLFWANFIFAFTTVFSTVGQNVSLPLWIDSTKGNSPGHTVDSYFVLLFTNVVFLVIFGIATLHVRIYSPEALKGKEVPHKLLFLVGLFDALNDAMVSFASKGSRTPPYLQNILGSFMIPLTILFRIVIVHKKPSRQKLLCGLVIMIGLFISLIPTIFSDANSKDQDEVDDISRVMWPIMFMLGFIPAALMVVLEEKGLQMESETSEDRIGVIYFLFWSTTYQVICIFVLLWLNILPWYGNVTNLEESVGNIWFGFQCFFGGAGCDSSSGSRGTVYISMHLVNHMAAAFLLRYDEGATWLAIVSSLVTPLGFLFWTLFNEVPFKWQPQCNSSTWFSIGALAIIVPAIFVYNKGAPEISLNSNGNERREFEVSHRSRFYRSVPQSGATRPLLSDNTSLGNYSV</sequence>
<evidence type="ECO:0000256" key="8">
    <source>
        <dbReference type="SAM" id="Phobius"/>
    </source>
</evidence>
<feature type="region of interest" description="Disordered" evidence="7">
    <location>
        <begin position="1"/>
        <end position="35"/>
    </location>
</feature>
<keyword evidence="10" id="KW-1185">Reference proteome</keyword>
<proteinExistence type="inferred from homology"/>
<evidence type="ECO:0000256" key="7">
    <source>
        <dbReference type="SAM" id="MobiDB-lite"/>
    </source>
</evidence>
<evidence type="ECO:0000313" key="9">
    <source>
        <dbReference type="EMBL" id="PFX25297.1"/>
    </source>
</evidence>
<feature type="compositionally biased region" description="Polar residues" evidence="7">
    <location>
        <begin position="1"/>
        <end position="21"/>
    </location>
</feature>
<name>A0A2B4S9N2_STYPI</name>
<feature type="compositionally biased region" description="Low complexity" evidence="7">
    <location>
        <begin position="22"/>
        <end position="35"/>
    </location>
</feature>
<evidence type="ECO:0000256" key="5">
    <source>
        <dbReference type="ARBA" id="ARBA00022989"/>
    </source>
</evidence>
<comment type="similarity">
    <text evidence="2">Belongs to the CRT-like transporter family.</text>
</comment>
<accession>A0A2B4S9N2</accession>
<feature type="transmembrane region" description="Helical" evidence="8">
    <location>
        <begin position="264"/>
        <end position="284"/>
    </location>
</feature>
<keyword evidence="3" id="KW-0813">Transport</keyword>
<keyword evidence="6 8" id="KW-0472">Membrane</keyword>
<dbReference type="AlphaFoldDB" id="A0A2B4S9N2"/>
<dbReference type="Proteomes" id="UP000225706">
    <property type="component" value="Unassembled WGS sequence"/>
</dbReference>
<keyword evidence="5 8" id="KW-1133">Transmembrane helix</keyword>
<evidence type="ECO:0000256" key="6">
    <source>
        <dbReference type="ARBA" id="ARBA00023136"/>
    </source>
</evidence>
<evidence type="ECO:0000313" key="10">
    <source>
        <dbReference type="Proteomes" id="UP000225706"/>
    </source>
</evidence>
<gene>
    <name evidence="9" type="primary">crtp1</name>
    <name evidence="9" type="ORF">AWC38_SpisGene10052</name>
</gene>